<dbReference type="PANTHER" id="PTHR39077">
    <property type="entry name" value="DUF4793 DOMAIN-CONTAINING PROTEIN"/>
    <property type="match status" value="1"/>
</dbReference>
<dbReference type="AlphaFoldDB" id="A0AAD9VIM3"/>
<evidence type="ECO:0000256" key="1">
    <source>
        <dbReference type="SAM" id="MobiDB-lite"/>
    </source>
</evidence>
<feature type="region of interest" description="Disordered" evidence="1">
    <location>
        <begin position="248"/>
        <end position="275"/>
    </location>
</feature>
<evidence type="ECO:0000259" key="3">
    <source>
        <dbReference type="Pfam" id="PF16040"/>
    </source>
</evidence>
<accession>A0AAD9VIM3</accession>
<dbReference type="Pfam" id="PF16041">
    <property type="entry name" value="APD1-4_M"/>
    <property type="match status" value="1"/>
</dbReference>
<dbReference type="InterPro" id="IPR032008">
    <property type="entry name" value="APD1-4_N"/>
</dbReference>
<feature type="domain" description="E3 ubiquitin-protein ligase APD1-4 N-terminal" evidence="3">
    <location>
        <begin position="65"/>
        <end position="134"/>
    </location>
</feature>
<organism evidence="5 6">
    <name type="scientific">Odynerus spinipes</name>
    <dbReference type="NCBI Taxonomy" id="1348599"/>
    <lineage>
        <taxon>Eukaryota</taxon>
        <taxon>Metazoa</taxon>
        <taxon>Ecdysozoa</taxon>
        <taxon>Arthropoda</taxon>
        <taxon>Hexapoda</taxon>
        <taxon>Insecta</taxon>
        <taxon>Pterygota</taxon>
        <taxon>Neoptera</taxon>
        <taxon>Endopterygota</taxon>
        <taxon>Hymenoptera</taxon>
        <taxon>Apocrita</taxon>
        <taxon>Aculeata</taxon>
        <taxon>Vespoidea</taxon>
        <taxon>Vespidae</taxon>
        <taxon>Eumeninae</taxon>
        <taxon>Odynerus</taxon>
    </lineage>
</organism>
<name>A0AAD9VIM3_9HYME</name>
<keyword evidence="6" id="KW-1185">Reference proteome</keyword>
<feature type="compositionally biased region" description="Basic residues" evidence="1">
    <location>
        <begin position="258"/>
        <end position="275"/>
    </location>
</feature>
<gene>
    <name evidence="5" type="ORF">KPH14_007335</name>
</gene>
<sequence length="533" mass="61488">MHGIKRVLVFCTLTTVLPSMLILIPLYLRHSFYANVAYAVTESDILEISDGISTIFCSEHTLQMNGTFNAFQMSHRPEITSYKKHIRLKKSMILPDDTLEYWGFYLLKGATVILSVCSRFQGASILVVKGERNLRTCDMLEHNKNREHITDMFLPTANQVKITFESHMKETNSTEEMNNPIVDTTKKVNNMTQSYNDSHVTQIGDNINITSQDNLLSHTNEFTHLKNVQINNTKETLHYTTEVPVNLEETREHESTRKIRSKRLTRSTSGGKKRKMMEENYLQEEKTILLQQDEKINTLNQVNFKNRRNLIERLKMELDIENDVNDDLEKELDEKTENMVINNRQKRNQEPVKPPSLLDQGIKHGGNADKNGIDPNEASSVSSFENDLFNCYEGSILLTQEFEPSDKCINVDYLVNGKHMETRHEVVEDGYYYYIFYSDNDFVSNDIHALFDIYKPTFQYENVTKSCINQTECSFSLDLMSPDRVIVEIPTKDGIDLDPDEISLLVSVCHPRMGVYVIFPIAVLFFILGCAFM</sequence>
<protein>
    <recommendedName>
        <fullName evidence="7">E3 ubiquitin-protein ligase APD1-4 middle domain-containing protein</fullName>
    </recommendedName>
</protein>
<dbReference type="InterPro" id="IPR032010">
    <property type="entry name" value="APD1-4_M"/>
</dbReference>
<feature type="transmembrane region" description="Helical" evidence="2">
    <location>
        <begin position="513"/>
        <end position="532"/>
    </location>
</feature>
<proteinExistence type="predicted"/>
<evidence type="ECO:0008006" key="7">
    <source>
        <dbReference type="Google" id="ProtNLM"/>
    </source>
</evidence>
<evidence type="ECO:0000313" key="5">
    <source>
        <dbReference type="EMBL" id="KAK2575974.1"/>
    </source>
</evidence>
<reference evidence="5" key="1">
    <citation type="submission" date="2021-08" db="EMBL/GenBank/DDBJ databases">
        <authorList>
            <person name="Misof B."/>
            <person name="Oliver O."/>
            <person name="Podsiadlowski L."/>
            <person name="Donath A."/>
            <person name="Peters R."/>
            <person name="Mayer C."/>
            <person name="Rust J."/>
            <person name="Gunkel S."/>
            <person name="Lesny P."/>
            <person name="Martin S."/>
            <person name="Oeyen J.P."/>
            <person name="Petersen M."/>
            <person name="Panagiotis P."/>
            <person name="Wilbrandt J."/>
            <person name="Tanja T."/>
        </authorList>
    </citation>
    <scope>NUCLEOTIDE SEQUENCE</scope>
    <source>
        <strain evidence="5">GBR_01_08_01A</strain>
        <tissue evidence="5">Thorax + abdomen</tissue>
    </source>
</reference>
<dbReference type="Proteomes" id="UP001258017">
    <property type="component" value="Unassembled WGS sequence"/>
</dbReference>
<feature type="region of interest" description="Disordered" evidence="1">
    <location>
        <begin position="335"/>
        <end position="374"/>
    </location>
</feature>
<feature type="domain" description="E3 ubiquitin-protein ligase APD1-4 middle" evidence="4">
    <location>
        <begin position="423"/>
        <end position="530"/>
    </location>
</feature>
<evidence type="ECO:0000259" key="4">
    <source>
        <dbReference type="Pfam" id="PF16041"/>
    </source>
</evidence>
<dbReference type="Pfam" id="PF16040">
    <property type="entry name" value="APD1-4_N"/>
    <property type="match status" value="1"/>
</dbReference>
<comment type="caution">
    <text evidence="5">The sequence shown here is derived from an EMBL/GenBank/DDBJ whole genome shotgun (WGS) entry which is preliminary data.</text>
</comment>
<dbReference type="PANTHER" id="PTHR39077:SF2">
    <property type="entry name" value="E3 UBIQUITIN-PROTEIN LIGASE APD1-4 MIDDLE DOMAIN-CONTAINING PROTEIN"/>
    <property type="match status" value="1"/>
</dbReference>
<keyword evidence="2" id="KW-0812">Transmembrane</keyword>
<dbReference type="EMBL" id="JAIFRP010004408">
    <property type="protein sequence ID" value="KAK2575974.1"/>
    <property type="molecule type" value="Genomic_DNA"/>
</dbReference>
<evidence type="ECO:0000256" key="2">
    <source>
        <dbReference type="SAM" id="Phobius"/>
    </source>
</evidence>
<evidence type="ECO:0000313" key="6">
    <source>
        <dbReference type="Proteomes" id="UP001258017"/>
    </source>
</evidence>
<keyword evidence="2" id="KW-0472">Membrane</keyword>
<reference evidence="5" key="2">
    <citation type="journal article" date="2023" name="Commun. Biol.">
        <title>Intrasexual cuticular hydrocarbon dimorphism in a wasp sheds light on hydrocarbon biosynthesis genes in Hymenoptera.</title>
        <authorList>
            <person name="Moris V.C."/>
            <person name="Podsiadlowski L."/>
            <person name="Martin S."/>
            <person name="Oeyen J.P."/>
            <person name="Donath A."/>
            <person name="Petersen M."/>
            <person name="Wilbrandt J."/>
            <person name="Misof B."/>
            <person name="Liedtke D."/>
            <person name="Thamm M."/>
            <person name="Scheiner R."/>
            <person name="Schmitt T."/>
            <person name="Niehuis O."/>
        </authorList>
    </citation>
    <scope>NUCLEOTIDE SEQUENCE</scope>
    <source>
        <strain evidence="5">GBR_01_08_01A</strain>
    </source>
</reference>
<feature type="compositionally biased region" description="Basic and acidic residues" evidence="1">
    <location>
        <begin position="248"/>
        <end position="257"/>
    </location>
</feature>
<feature type="transmembrane region" description="Helical" evidence="2">
    <location>
        <begin position="7"/>
        <end position="28"/>
    </location>
</feature>
<keyword evidence="2" id="KW-1133">Transmembrane helix</keyword>